<dbReference type="OrthoDB" id="4961075at2"/>
<keyword evidence="2" id="KW-0812">Transmembrane</keyword>
<feature type="region of interest" description="Disordered" evidence="1">
    <location>
        <begin position="122"/>
        <end position="230"/>
    </location>
</feature>
<evidence type="ECO:0000313" key="3">
    <source>
        <dbReference type="EMBL" id="PPB48575.1"/>
    </source>
</evidence>
<feature type="region of interest" description="Disordered" evidence="1">
    <location>
        <begin position="265"/>
        <end position="295"/>
    </location>
</feature>
<proteinExistence type="predicted"/>
<comment type="caution">
    <text evidence="3">The sequence shown here is derived from an EMBL/GenBank/DDBJ whole genome shotgun (WGS) entry which is preliminary data.</text>
</comment>
<feature type="compositionally biased region" description="Acidic residues" evidence="1">
    <location>
        <begin position="134"/>
        <end position="146"/>
    </location>
</feature>
<sequence length="520" mass="53689">MPEAVDVGSVLGGRYKVTAYVLASAEKDLVLDGVDQVLNRAVSILVASADNASQVATSARELATGDRNGNIQVLDLGITDSGTYLVTNRAPAADMLDLIVQQDAAAHEQPYIEPFFTDTLGSEIFGRPRSTEPETYDDDDHYEDYDDRPRRPSRLSGLTQRFSRRGVGNQREDDTSDLAPVAAEPVSAQAQAEHRPSSHRVPPPPVRRPGGASPATRDGSGDQDGPGGAAVAAGAAALGAASMAGAASGTAAGTQAPARAASKFPLDAHSGDDARTDGDPEAYDTEQADRDEYDDSRSRNFTRILVGLVLTVVLVVAVVLAATHLGSVFSGGSPVADADPVPSASAPAEAPTTAPAAPTAEPTPAAVAPVIAGITRLVPDNPGLDAGNDGTLSLIIDGNPATFWGNQVYANDAFGGLASNLALVVELEEESTITEVTIDQLNAAGGTFSVLVNDQPTLDGAEQVAQGGFTAPTANLPIPADADGPVTGQYVIINFTQLPRLSNIQAQFPFGLRIAEIEVN</sequence>
<evidence type="ECO:0000256" key="1">
    <source>
        <dbReference type="SAM" id="MobiDB-lite"/>
    </source>
</evidence>
<name>A0A2S5IVK0_9MICC</name>
<accession>A0A2S5IVK0</accession>
<evidence type="ECO:0000313" key="4">
    <source>
        <dbReference type="Proteomes" id="UP000239297"/>
    </source>
</evidence>
<feature type="transmembrane region" description="Helical" evidence="2">
    <location>
        <begin position="304"/>
        <end position="325"/>
    </location>
</feature>
<dbReference type="Proteomes" id="UP000239297">
    <property type="component" value="Unassembled WGS sequence"/>
</dbReference>
<feature type="compositionally biased region" description="Basic and acidic residues" evidence="1">
    <location>
        <begin position="269"/>
        <end position="278"/>
    </location>
</feature>
<feature type="compositionally biased region" description="Low complexity" evidence="1">
    <location>
        <begin position="334"/>
        <end position="363"/>
    </location>
</feature>
<keyword evidence="2" id="KW-1133">Transmembrane helix</keyword>
<keyword evidence="4" id="KW-1185">Reference proteome</keyword>
<dbReference type="Gene3D" id="2.60.120.260">
    <property type="entry name" value="Galactose-binding domain-like"/>
    <property type="match status" value="1"/>
</dbReference>
<feature type="region of interest" description="Disordered" evidence="1">
    <location>
        <begin position="331"/>
        <end position="363"/>
    </location>
</feature>
<keyword evidence="2" id="KW-0472">Membrane</keyword>
<dbReference type="RefSeq" id="WP_104121978.1">
    <property type="nucleotide sequence ID" value="NZ_PRKW01000005.1"/>
</dbReference>
<protein>
    <submittedName>
        <fullName evidence="3">ABC transporter substrate-binding protein</fullName>
    </submittedName>
</protein>
<dbReference type="AlphaFoldDB" id="A0A2S5IVK0"/>
<evidence type="ECO:0000256" key="2">
    <source>
        <dbReference type="SAM" id="Phobius"/>
    </source>
</evidence>
<dbReference type="InterPro" id="IPR008979">
    <property type="entry name" value="Galactose-bd-like_sf"/>
</dbReference>
<dbReference type="SUPFAM" id="SSF49785">
    <property type="entry name" value="Galactose-binding domain-like"/>
    <property type="match status" value="1"/>
</dbReference>
<dbReference type="EMBL" id="PRKW01000005">
    <property type="protein sequence ID" value="PPB48575.1"/>
    <property type="molecule type" value="Genomic_DNA"/>
</dbReference>
<organism evidence="3 4">
    <name type="scientific">Arthrobacter pityocampae</name>
    <dbReference type="NCBI Taxonomy" id="547334"/>
    <lineage>
        <taxon>Bacteria</taxon>
        <taxon>Bacillati</taxon>
        <taxon>Actinomycetota</taxon>
        <taxon>Actinomycetes</taxon>
        <taxon>Micrococcales</taxon>
        <taxon>Micrococcaceae</taxon>
        <taxon>Arthrobacter</taxon>
    </lineage>
</organism>
<gene>
    <name evidence="3" type="ORF">C4K88_12635</name>
</gene>
<reference evidence="3 4" key="1">
    <citation type="journal article" date="2014" name="Int. J. Syst. Evol. Microbiol.">
        <title>Arthrobacter pityocampae sp. nov., isolated from Thaumetopoea pityocampa (Lep., Thaumetopoeidae).</title>
        <authorList>
            <person name="Ince I.A."/>
            <person name="Demirbag Z."/>
            <person name="Kati H."/>
        </authorList>
    </citation>
    <scope>NUCLEOTIDE SEQUENCE [LARGE SCALE GENOMIC DNA]</scope>
    <source>
        <strain evidence="3 4">Tp2</strain>
    </source>
</reference>